<reference evidence="3" key="1">
    <citation type="journal article" date="2019" name="IScience">
        <title>Narwhal Genome Reveals Long-Term Low Genetic Diversity despite Current Large Abundance Size.</title>
        <authorList>
            <person name="Westbury M.V."/>
            <person name="Petersen B."/>
            <person name="Garde E."/>
            <person name="Heide-Jorgensen M.P."/>
            <person name="Lorenzen E.D."/>
        </authorList>
    </citation>
    <scope>NUCLEOTIDE SEQUENCE [LARGE SCALE GENOMIC DNA]</scope>
</reference>
<evidence type="ECO:0000313" key="2">
    <source>
        <dbReference type="EMBL" id="TKC34309.1"/>
    </source>
</evidence>
<dbReference type="Proteomes" id="UP000308365">
    <property type="component" value="Unassembled WGS sequence"/>
</dbReference>
<feature type="compositionally biased region" description="Basic residues" evidence="1">
    <location>
        <begin position="18"/>
        <end position="27"/>
    </location>
</feature>
<feature type="compositionally biased region" description="Low complexity" evidence="1">
    <location>
        <begin position="106"/>
        <end position="120"/>
    </location>
</feature>
<feature type="compositionally biased region" description="Low complexity" evidence="1">
    <location>
        <begin position="266"/>
        <end position="285"/>
    </location>
</feature>
<dbReference type="AlphaFoldDB" id="A0A4U1EDV2"/>
<feature type="compositionally biased region" description="Basic and acidic residues" evidence="1">
    <location>
        <begin position="154"/>
        <end position="166"/>
    </location>
</feature>
<feature type="region of interest" description="Disordered" evidence="1">
    <location>
        <begin position="106"/>
        <end position="126"/>
    </location>
</feature>
<evidence type="ECO:0000256" key="1">
    <source>
        <dbReference type="SAM" id="MobiDB-lite"/>
    </source>
</evidence>
<gene>
    <name evidence="2" type="ORF">EI555_001422</name>
</gene>
<organism evidence="2 3">
    <name type="scientific">Monodon monoceros</name>
    <name type="common">Narwhal</name>
    <name type="synonym">Ceratodon monodon</name>
    <dbReference type="NCBI Taxonomy" id="40151"/>
    <lineage>
        <taxon>Eukaryota</taxon>
        <taxon>Metazoa</taxon>
        <taxon>Chordata</taxon>
        <taxon>Craniata</taxon>
        <taxon>Vertebrata</taxon>
        <taxon>Euteleostomi</taxon>
        <taxon>Mammalia</taxon>
        <taxon>Eutheria</taxon>
        <taxon>Laurasiatheria</taxon>
        <taxon>Artiodactyla</taxon>
        <taxon>Whippomorpha</taxon>
        <taxon>Cetacea</taxon>
        <taxon>Odontoceti</taxon>
        <taxon>Monodontidae</taxon>
        <taxon>Monodon</taxon>
    </lineage>
</organism>
<name>A0A4U1EDV2_MONMO</name>
<proteinExistence type="predicted"/>
<accession>A0A4U1EDV2</accession>
<comment type="caution">
    <text evidence="2">The sequence shown here is derived from an EMBL/GenBank/DDBJ whole genome shotgun (WGS) entry which is preliminary data.</text>
</comment>
<protein>
    <submittedName>
        <fullName evidence="2">Uncharacterized protein</fullName>
    </submittedName>
</protein>
<dbReference type="EMBL" id="RWIC01001943">
    <property type="protein sequence ID" value="TKC34309.1"/>
    <property type="molecule type" value="Genomic_DNA"/>
</dbReference>
<feature type="region of interest" description="Disordered" evidence="1">
    <location>
        <begin position="139"/>
        <end position="205"/>
    </location>
</feature>
<feature type="region of interest" description="Disordered" evidence="1">
    <location>
        <begin position="255"/>
        <end position="291"/>
    </location>
</feature>
<sequence>MGSSAVQPRLAAPGSALTHRRARRRYGPPRVPRPSPSSLWRMRGLVEAVGTAGSRSRRGEAPRLRRRRRALSSPLPPHFQAVATTTASAAGGAAAYCLSPRRRCGAAPARPAGEPRAPHGGVAGGERGALPLRAVLRRGPERGSGAAGAGRGRAGGDEWAARERPPALRLPPPSAAPFTHCLPRGRGAPCRSRSPTSGPPPLPEWGARPPCPFRCLDPRPSRSAPMGAGAVVAAAAAPRVPPVRESANKCCGREGAALGGRRERGALSAPVPGGAAGAPARVGDVQPEGTHFGTVPWAQLC</sequence>
<evidence type="ECO:0000313" key="3">
    <source>
        <dbReference type="Proteomes" id="UP000308365"/>
    </source>
</evidence>
<feature type="region of interest" description="Disordered" evidence="1">
    <location>
        <begin position="1"/>
        <end position="73"/>
    </location>
</feature>